<dbReference type="AlphaFoldDB" id="A0A8H4GSY6"/>
<protein>
    <submittedName>
        <fullName evidence="1">Uncharacterized protein</fullName>
    </submittedName>
</protein>
<reference evidence="1" key="1">
    <citation type="journal article" date="2020" name="bioRxiv">
        <title>Genomic and phenotypic heterogeneity of clinical isolates of the human pathogens Aspergillus fumigatus, Aspergillus lentulus and Aspergillus fumigatiaffinis.</title>
        <authorList>
            <person name="dos Santos R.A.C."/>
            <person name="Steenwyk J.L."/>
            <person name="Rivero-Menendez O."/>
            <person name="Mead M.E."/>
            <person name="Silva L.P."/>
            <person name="Bastos R.W."/>
            <person name="Alastruey-Izquierdo A."/>
            <person name="Goldman G.H."/>
            <person name="Rokas A."/>
        </authorList>
    </citation>
    <scope>NUCLEOTIDE SEQUENCE</scope>
    <source>
        <strain evidence="1">CNM-CM6805</strain>
    </source>
</reference>
<reference evidence="1" key="2">
    <citation type="submission" date="2020-04" db="EMBL/GenBank/DDBJ databases">
        <authorList>
            <person name="Santos R.A.C."/>
            <person name="Steenwyk J.L."/>
            <person name="Rivero-Menendez O."/>
            <person name="Mead M.E."/>
            <person name="Silva L.P."/>
            <person name="Bastos R.W."/>
            <person name="Alastruey-Izquierdo A."/>
            <person name="Goldman G.H."/>
            <person name="Rokas A."/>
        </authorList>
    </citation>
    <scope>NUCLEOTIDE SEQUENCE</scope>
    <source>
        <strain evidence="1">CNM-CM6805</strain>
    </source>
</reference>
<proteinExistence type="predicted"/>
<gene>
    <name evidence="1" type="ORF">CNMCM6805_002771</name>
</gene>
<comment type="caution">
    <text evidence="1">The sequence shown here is derived from an EMBL/GenBank/DDBJ whole genome shotgun (WGS) entry which is preliminary data.</text>
</comment>
<evidence type="ECO:0000313" key="1">
    <source>
        <dbReference type="EMBL" id="KAF4227634.1"/>
    </source>
</evidence>
<keyword evidence="2" id="KW-1185">Reference proteome</keyword>
<evidence type="ECO:0000313" key="2">
    <source>
        <dbReference type="Proteomes" id="UP000653565"/>
    </source>
</evidence>
<sequence length="351" mass="39862">MSVTNVVSQLRGLVDKANSLTPKLSKIYPSEQQWEDLGSLSEQLAVAANKIKKDIRESKESRVQRAWKESEKLRSQALACKGELLTTGRLKLPPVFRRNIITIFEGPKNSKFDSEETKLRKASTLQRCEQIRQLSPSGVVSWAISFAPTVWAAGSMPTDIFNCLLDDIEPDCRPSWPSIVRETLYILREDEKALQHSGAYQEFLKGITARTISLHFIERELIDWPEYDNSANSNSNSNSNSDRRKRKRLYSYGQEMQPNQGHPSNGGREMQHMYTNSDPACISKLPKSFQAAVMRSQLWKWERSKKMKTTGCLSTLFPKDNTQDVSLTIWCGNLEAYDINDEFGLELAASS</sequence>
<name>A0A8H4GSY6_9EURO</name>
<organism evidence="1 2">
    <name type="scientific">Aspergillus fumigatiaffinis</name>
    <dbReference type="NCBI Taxonomy" id="340414"/>
    <lineage>
        <taxon>Eukaryota</taxon>
        <taxon>Fungi</taxon>
        <taxon>Dikarya</taxon>
        <taxon>Ascomycota</taxon>
        <taxon>Pezizomycotina</taxon>
        <taxon>Eurotiomycetes</taxon>
        <taxon>Eurotiomycetidae</taxon>
        <taxon>Eurotiales</taxon>
        <taxon>Aspergillaceae</taxon>
        <taxon>Aspergillus</taxon>
        <taxon>Aspergillus subgen. Fumigati</taxon>
    </lineage>
</organism>
<accession>A0A8H4GSY6</accession>
<dbReference type="Proteomes" id="UP000653565">
    <property type="component" value="Unassembled WGS sequence"/>
</dbReference>
<dbReference type="EMBL" id="JAAAPX010000172">
    <property type="protein sequence ID" value="KAF4227634.1"/>
    <property type="molecule type" value="Genomic_DNA"/>
</dbReference>